<dbReference type="HOGENOM" id="CLU_2948231_0_0_1"/>
<evidence type="ECO:0000313" key="1">
    <source>
        <dbReference type="EMBL" id="KIK15178.1"/>
    </source>
</evidence>
<gene>
    <name evidence="1" type="ORF">PISMIDRAFT_687434</name>
</gene>
<dbReference type="EMBL" id="KN833902">
    <property type="protein sequence ID" value="KIK15178.1"/>
    <property type="molecule type" value="Genomic_DNA"/>
</dbReference>
<dbReference type="AlphaFoldDB" id="A0A0C9Z599"/>
<dbReference type="OrthoDB" id="2640506at2759"/>
<evidence type="ECO:0000313" key="2">
    <source>
        <dbReference type="Proteomes" id="UP000054018"/>
    </source>
</evidence>
<dbReference type="Proteomes" id="UP000054018">
    <property type="component" value="Unassembled WGS sequence"/>
</dbReference>
<keyword evidence="2" id="KW-1185">Reference proteome</keyword>
<sequence>RDVDAVWKLLEKLEQPFNALLLKRSLRNEYQRIACDCTITARVQDITSILDSEVLIPEIV</sequence>
<accession>A0A0C9Z599</accession>
<name>A0A0C9Z599_9AGAM</name>
<reference evidence="1 2" key="1">
    <citation type="submission" date="2014-04" db="EMBL/GenBank/DDBJ databases">
        <authorList>
            <consortium name="DOE Joint Genome Institute"/>
            <person name="Kuo A."/>
            <person name="Kohler A."/>
            <person name="Costa M.D."/>
            <person name="Nagy L.G."/>
            <person name="Floudas D."/>
            <person name="Copeland A."/>
            <person name="Barry K.W."/>
            <person name="Cichocki N."/>
            <person name="Veneault-Fourrey C."/>
            <person name="LaButti K."/>
            <person name="Lindquist E.A."/>
            <person name="Lipzen A."/>
            <person name="Lundell T."/>
            <person name="Morin E."/>
            <person name="Murat C."/>
            <person name="Sun H."/>
            <person name="Tunlid A."/>
            <person name="Henrissat B."/>
            <person name="Grigoriev I.V."/>
            <person name="Hibbett D.S."/>
            <person name="Martin F."/>
            <person name="Nordberg H.P."/>
            <person name="Cantor M.N."/>
            <person name="Hua S.X."/>
        </authorList>
    </citation>
    <scope>NUCLEOTIDE SEQUENCE [LARGE SCALE GENOMIC DNA]</scope>
    <source>
        <strain evidence="1 2">441</strain>
    </source>
</reference>
<proteinExistence type="predicted"/>
<protein>
    <submittedName>
        <fullName evidence="1">Uncharacterized protein</fullName>
    </submittedName>
</protein>
<feature type="non-terminal residue" evidence="1">
    <location>
        <position position="1"/>
    </location>
</feature>
<reference evidence="2" key="2">
    <citation type="submission" date="2015-01" db="EMBL/GenBank/DDBJ databases">
        <title>Evolutionary Origins and Diversification of the Mycorrhizal Mutualists.</title>
        <authorList>
            <consortium name="DOE Joint Genome Institute"/>
            <consortium name="Mycorrhizal Genomics Consortium"/>
            <person name="Kohler A."/>
            <person name="Kuo A."/>
            <person name="Nagy L.G."/>
            <person name="Floudas D."/>
            <person name="Copeland A."/>
            <person name="Barry K.W."/>
            <person name="Cichocki N."/>
            <person name="Veneault-Fourrey C."/>
            <person name="LaButti K."/>
            <person name="Lindquist E.A."/>
            <person name="Lipzen A."/>
            <person name="Lundell T."/>
            <person name="Morin E."/>
            <person name="Murat C."/>
            <person name="Riley R."/>
            <person name="Ohm R."/>
            <person name="Sun H."/>
            <person name="Tunlid A."/>
            <person name="Henrissat B."/>
            <person name="Grigoriev I.V."/>
            <person name="Hibbett D.S."/>
            <person name="Martin F."/>
        </authorList>
    </citation>
    <scope>NUCLEOTIDE SEQUENCE [LARGE SCALE GENOMIC DNA]</scope>
    <source>
        <strain evidence="2">441</strain>
    </source>
</reference>
<organism evidence="1 2">
    <name type="scientific">Pisolithus microcarpus 441</name>
    <dbReference type="NCBI Taxonomy" id="765257"/>
    <lineage>
        <taxon>Eukaryota</taxon>
        <taxon>Fungi</taxon>
        <taxon>Dikarya</taxon>
        <taxon>Basidiomycota</taxon>
        <taxon>Agaricomycotina</taxon>
        <taxon>Agaricomycetes</taxon>
        <taxon>Agaricomycetidae</taxon>
        <taxon>Boletales</taxon>
        <taxon>Sclerodermatineae</taxon>
        <taxon>Pisolithaceae</taxon>
        <taxon>Pisolithus</taxon>
    </lineage>
</organism>